<proteinExistence type="predicted"/>
<reference evidence="1" key="1">
    <citation type="submission" date="2019-10" db="EMBL/GenBank/DDBJ databases">
        <title>The sequence and de novo assembly of the wild yak genome.</title>
        <authorList>
            <person name="Liu Y."/>
        </authorList>
    </citation>
    <scope>NUCLEOTIDE SEQUENCE [LARGE SCALE GENOMIC DNA]</scope>
    <source>
        <strain evidence="1">WY2019</strain>
    </source>
</reference>
<dbReference type="Proteomes" id="UP000322234">
    <property type="component" value="Unassembled WGS sequence"/>
</dbReference>
<dbReference type="AlphaFoldDB" id="A0A6B0RZR9"/>
<comment type="caution">
    <text evidence="1">The sequence shown here is derived from an EMBL/GenBank/DDBJ whole genome shotgun (WGS) entry which is preliminary data.</text>
</comment>
<evidence type="ECO:0000313" key="2">
    <source>
        <dbReference type="Proteomes" id="UP000322234"/>
    </source>
</evidence>
<evidence type="ECO:0000313" key="1">
    <source>
        <dbReference type="EMBL" id="MXQ92623.1"/>
    </source>
</evidence>
<sequence length="96" mass="11002">MAEGASAKAQRERCAKLSVKVQTGGQIIQSWSFLQLKAPTKRGNHTDEERLGRENRDQGRSQCFTLLSKWQQRRKAVGRDSWALTLRVNRTMSRLT</sequence>
<protein>
    <submittedName>
        <fullName evidence="1">Uncharacterized protein</fullName>
    </submittedName>
</protein>
<organism evidence="1 2">
    <name type="scientific">Bos mutus</name>
    <name type="common">wild yak</name>
    <dbReference type="NCBI Taxonomy" id="72004"/>
    <lineage>
        <taxon>Eukaryota</taxon>
        <taxon>Metazoa</taxon>
        <taxon>Chordata</taxon>
        <taxon>Craniata</taxon>
        <taxon>Vertebrata</taxon>
        <taxon>Euteleostomi</taxon>
        <taxon>Mammalia</taxon>
        <taxon>Eutheria</taxon>
        <taxon>Laurasiatheria</taxon>
        <taxon>Artiodactyla</taxon>
        <taxon>Ruminantia</taxon>
        <taxon>Pecora</taxon>
        <taxon>Bovidae</taxon>
        <taxon>Bovinae</taxon>
        <taxon>Bos</taxon>
    </lineage>
</organism>
<dbReference type="EMBL" id="VBQZ03000084">
    <property type="protein sequence ID" value="MXQ92623.1"/>
    <property type="molecule type" value="Genomic_DNA"/>
</dbReference>
<gene>
    <name evidence="1" type="ORF">E5288_WYG005734</name>
</gene>
<accession>A0A6B0RZR9</accession>
<name>A0A6B0RZR9_9CETA</name>
<keyword evidence="2" id="KW-1185">Reference proteome</keyword>